<evidence type="ECO:0000256" key="19">
    <source>
        <dbReference type="ARBA" id="ARBA00022989"/>
    </source>
</evidence>
<dbReference type="GO" id="GO:0044177">
    <property type="term" value="C:host cell Golgi apparatus"/>
    <property type="evidence" value="ECO:0007669"/>
    <property type="project" value="UniProtKB-SubCell"/>
</dbReference>
<dbReference type="InterPro" id="IPR013083">
    <property type="entry name" value="Znf_RING/FYVE/PHD"/>
</dbReference>
<dbReference type="PANTHER" id="PTHR46065">
    <property type="entry name" value="E3 UBIQUITIN-PROTEIN LIGASE MARCH 2/3 FAMILY MEMBER"/>
    <property type="match status" value="1"/>
</dbReference>
<dbReference type="SUPFAM" id="SSF57850">
    <property type="entry name" value="RING/U-box"/>
    <property type="match status" value="1"/>
</dbReference>
<dbReference type="GO" id="GO:0033644">
    <property type="term" value="C:host cell membrane"/>
    <property type="evidence" value="ECO:0007669"/>
    <property type="project" value="UniProtKB-SubCell"/>
</dbReference>
<evidence type="ECO:0000256" key="7">
    <source>
        <dbReference type="ARBA" id="ARBA00018161"/>
    </source>
</evidence>
<evidence type="ECO:0000256" key="2">
    <source>
        <dbReference type="ARBA" id="ARBA00004280"/>
    </source>
</evidence>
<dbReference type="GO" id="GO:0008270">
    <property type="term" value="F:zinc ion binding"/>
    <property type="evidence" value="ECO:0007669"/>
    <property type="project" value="UniProtKB-KW"/>
</dbReference>
<dbReference type="CDD" id="cd16495">
    <property type="entry name" value="RING_CH-C4HC3_MARCH"/>
    <property type="match status" value="1"/>
</dbReference>
<evidence type="ECO:0000256" key="16">
    <source>
        <dbReference type="ARBA" id="ARBA00022786"/>
    </source>
</evidence>
<keyword evidence="20" id="KW-1039">Host endosome</keyword>
<evidence type="ECO:0000256" key="24">
    <source>
        <dbReference type="SAM" id="Phobius"/>
    </source>
</evidence>
<evidence type="ECO:0000256" key="8">
    <source>
        <dbReference type="ARBA" id="ARBA00022560"/>
    </source>
</evidence>
<keyword evidence="19 24" id="KW-1133">Transmembrane helix</keyword>
<evidence type="ECO:0000256" key="20">
    <source>
        <dbReference type="ARBA" id="ARBA00023046"/>
    </source>
</evidence>
<accession>A0A3G5A7Q8</accession>
<dbReference type="EMBL" id="MK072387">
    <property type="protein sequence ID" value="AYV83265.1"/>
    <property type="molecule type" value="Genomic_DNA"/>
</dbReference>
<evidence type="ECO:0000256" key="11">
    <source>
        <dbReference type="ARBA" id="ARBA00022679"/>
    </source>
</evidence>
<gene>
    <name evidence="26" type="ORF">Hyperionvirus5_71</name>
</gene>
<keyword evidence="15" id="KW-0863">Zinc-finger</keyword>
<comment type="function">
    <text evidence="22">E3 ubiquitin-protein ligase which promotes ubiquitination and subsequent degradation of host MHC-I and CD4 molecules, presumably to prevent lysis of infected cells by cytotoxic T-lymphocytes and NK cell. Binds target molecules through transmembrane interaction. The result of this ubiquitination is the enhancement of the endocytosis of the target chain and the delivery to the lysosome, where it is proteolytically destroyed.</text>
</comment>
<protein>
    <recommendedName>
        <fullName evidence="7">E3 ubiquitin-protein ligase LAP</fullName>
        <ecNumber evidence="6">2.3.2.27</ecNumber>
    </recommendedName>
    <alternativeName>
        <fullName evidence="23">Leukemia associated protein</fullName>
    </alternativeName>
</protein>
<dbReference type="PANTHER" id="PTHR46065:SF3">
    <property type="entry name" value="FI20425P1"/>
    <property type="match status" value="1"/>
</dbReference>
<evidence type="ECO:0000256" key="21">
    <source>
        <dbReference type="ARBA" id="ARBA00023136"/>
    </source>
</evidence>
<dbReference type="GO" id="GO:0061630">
    <property type="term" value="F:ubiquitin protein ligase activity"/>
    <property type="evidence" value="ECO:0007669"/>
    <property type="project" value="UniProtKB-EC"/>
</dbReference>
<dbReference type="EC" id="2.3.2.27" evidence="6"/>
<evidence type="ECO:0000256" key="6">
    <source>
        <dbReference type="ARBA" id="ARBA00012483"/>
    </source>
</evidence>
<organism evidence="26">
    <name type="scientific">Hyperionvirus sp</name>
    <dbReference type="NCBI Taxonomy" id="2487770"/>
    <lineage>
        <taxon>Viruses</taxon>
        <taxon>Varidnaviria</taxon>
        <taxon>Bamfordvirae</taxon>
        <taxon>Nucleocytoviricota</taxon>
        <taxon>Megaviricetes</taxon>
        <taxon>Imitervirales</taxon>
        <taxon>Mimiviridae</taxon>
        <taxon>Klosneuvirinae</taxon>
    </lineage>
</organism>
<feature type="domain" description="RING-CH-type" evidence="25">
    <location>
        <begin position="1"/>
        <end position="61"/>
    </location>
</feature>
<keyword evidence="16" id="KW-0833">Ubl conjugation pathway</keyword>
<evidence type="ECO:0000256" key="5">
    <source>
        <dbReference type="ARBA" id="ARBA00006560"/>
    </source>
</evidence>
<proteinExistence type="inferred from homology"/>
<comment type="subcellular location">
    <subcellularLocation>
        <location evidence="4">Host Golgi apparatus</location>
        <location evidence="4">Host trans-Golgi network membrane</location>
    </subcellularLocation>
    <subcellularLocation>
        <location evidence="2">Host early endosome membrane</location>
    </subcellularLocation>
    <subcellularLocation>
        <location evidence="3">Host membrane</location>
        <topology evidence="3">Multi-pass membrane protein</topology>
    </subcellularLocation>
</comment>
<evidence type="ECO:0000259" key="25">
    <source>
        <dbReference type="PROSITE" id="PS51292"/>
    </source>
</evidence>
<evidence type="ECO:0000256" key="18">
    <source>
        <dbReference type="ARBA" id="ARBA00022833"/>
    </source>
</evidence>
<feature type="transmembrane region" description="Helical" evidence="24">
    <location>
        <begin position="78"/>
        <end position="96"/>
    </location>
</feature>
<dbReference type="SMART" id="SM00744">
    <property type="entry name" value="RINGv"/>
    <property type="match status" value="1"/>
</dbReference>
<keyword evidence="9" id="KW-1115">Inhibition of host MHC class I molecule presentation by virus</keyword>
<sequence length="207" mass="23778">MTEPSECRICHDAENQSDMITPCKCAGSMKYIHRACLEKWRATNLTAYKKCNECQTVYIQEVTPLNSFPFKQFMSDEFFQLGCIALSYNLLMNLAICYSFEIGYIFYLVISISTTVSMLGTGYWPGLSNLKLSVMIHNFYDELNILFIAPLMLTGVYLVAFLFNNGPSHPFFFGLSIAVNVMFFPIGIRRLKDKINTLRHYSVRNLE</sequence>
<keyword evidence="18" id="KW-0862">Zinc</keyword>
<name>A0A3G5A7Q8_9VIRU</name>
<evidence type="ECO:0000256" key="22">
    <source>
        <dbReference type="ARBA" id="ARBA00025257"/>
    </source>
</evidence>
<keyword evidence="21 24" id="KW-0472">Membrane</keyword>
<evidence type="ECO:0000256" key="10">
    <source>
        <dbReference type="ARBA" id="ARBA00022662"/>
    </source>
</evidence>
<evidence type="ECO:0000256" key="14">
    <source>
        <dbReference type="ARBA" id="ARBA00022723"/>
    </source>
</evidence>
<feature type="transmembrane region" description="Helical" evidence="24">
    <location>
        <begin position="169"/>
        <end position="188"/>
    </location>
</feature>
<dbReference type="InterPro" id="IPR011016">
    <property type="entry name" value="Znf_RING-CH"/>
</dbReference>
<feature type="transmembrane region" description="Helical" evidence="24">
    <location>
        <begin position="145"/>
        <end position="163"/>
    </location>
</feature>
<evidence type="ECO:0000256" key="12">
    <source>
        <dbReference type="ARBA" id="ARBA00022692"/>
    </source>
</evidence>
<dbReference type="PROSITE" id="PS51292">
    <property type="entry name" value="ZF_RING_CH"/>
    <property type="match status" value="1"/>
</dbReference>
<dbReference type="Gene3D" id="3.30.40.10">
    <property type="entry name" value="Zinc/RING finger domain, C3HC4 (zinc finger)"/>
    <property type="match status" value="1"/>
</dbReference>
<keyword evidence="14" id="KW-0479">Metal-binding</keyword>
<keyword evidence="13" id="KW-1128">Modulation of host ubiquitin pathway by viral E3 ligase</keyword>
<comment type="catalytic activity">
    <reaction evidence="1">
        <text>S-ubiquitinyl-[E2 ubiquitin-conjugating enzyme]-L-cysteine + [acceptor protein]-L-lysine = [E2 ubiquitin-conjugating enzyme]-L-cysteine + N(6)-ubiquitinyl-[acceptor protein]-L-lysine.</text>
        <dbReference type="EC" id="2.3.2.27"/>
    </reaction>
</comment>
<keyword evidence="8" id="KW-0899">Viral immunoevasion</keyword>
<comment type="similarity">
    <text evidence="5">Belongs to the poxviridae LAP protein family.</text>
</comment>
<keyword evidence="17" id="KW-1040">Host Golgi apparatus</keyword>
<evidence type="ECO:0000313" key="26">
    <source>
        <dbReference type="EMBL" id="AYV83265.1"/>
    </source>
</evidence>
<evidence type="ECO:0000256" key="3">
    <source>
        <dbReference type="ARBA" id="ARBA00004301"/>
    </source>
</evidence>
<keyword evidence="11" id="KW-0808">Transferase</keyword>
<evidence type="ECO:0000256" key="1">
    <source>
        <dbReference type="ARBA" id="ARBA00000900"/>
    </source>
</evidence>
<evidence type="ECO:0000256" key="17">
    <source>
        <dbReference type="ARBA" id="ARBA00022812"/>
    </source>
</evidence>
<dbReference type="GO" id="GO:0039648">
    <property type="term" value="P:symbiont-mediated perturbation of host ubiquitin-like protein modification"/>
    <property type="evidence" value="ECO:0007669"/>
    <property type="project" value="UniProtKB-KW"/>
</dbReference>
<evidence type="ECO:0000256" key="4">
    <source>
        <dbReference type="ARBA" id="ARBA00004359"/>
    </source>
</evidence>
<keyword evidence="8" id="KW-1080">Inhibition of host adaptive immune response by virus</keyword>
<evidence type="ECO:0000256" key="9">
    <source>
        <dbReference type="ARBA" id="ARBA00022625"/>
    </source>
</evidence>
<feature type="transmembrane region" description="Helical" evidence="24">
    <location>
        <begin position="102"/>
        <end position="124"/>
    </location>
</feature>
<keyword evidence="8" id="KW-0945">Host-virus interaction</keyword>
<evidence type="ECO:0000256" key="13">
    <source>
        <dbReference type="ARBA" id="ARBA00022711"/>
    </source>
</evidence>
<reference evidence="26" key="1">
    <citation type="submission" date="2018-10" db="EMBL/GenBank/DDBJ databases">
        <title>Hidden diversity of soil giant viruses.</title>
        <authorList>
            <person name="Schulz F."/>
            <person name="Alteio L."/>
            <person name="Goudeau D."/>
            <person name="Ryan E.M."/>
            <person name="Malmstrom R.R."/>
            <person name="Blanchard J."/>
            <person name="Woyke T."/>
        </authorList>
    </citation>
    <scope>NUCLEOTIDE SEQUENCE</scope>
    <source>
        <strain evidence="26">HYV1</strain>
    </source>
</reference>
<keyword evidence="10" id="KW-1130">Modulation of host ubiquitin pathway by virus</keyword>
<evidence type="ECO:0000256" key="23">
    <source>
        <dbReference type="ARBA" id="ARBA00031582"/>
    </source>
</evidence>
<dbReference type="GO" id="GO:0046776">
    <property type="term" value="P:symbiont-mediated suppression of host antigen processing and presentation of peptide antigen via MHC class I"/>
    <property type="evidence" value="ECO:0007669"/>
    <property type="project" value="UniProtKB-KW"/>
</dbReference>
<dbReference type="Pfam" id="PF12906">
    <property type="entry name" value="RINGv"/>
    <property type="match status" value="1"/>
</dbReference>
<evidence type="ECO:0000256" key="15">
    <source>
        <dbReference type="ARBA" id="ARBA00022771"/>
    </source>
</evidence>
<keyword evidence="12 24" id="KW-0812">Transmembrane</keyword>